<dbReference type="Proteomes" id="UP001186974">
    <property type="component" value="Unassembled WGS sequence"/>
</dbReference>
<accession>A0ACC3DZR3</accession>
<keyword evidence="2" id="KW-1185">Reference proteome</keyword>
<proteinExistence type="predicted"/>
<protein>
    <submittedName>
        <fullName evidence="1">Uncharacterized protein</fullName>
    </submittedName>
</protein>
<comment type="caution">
    <text evidence="1">The sequence shown here is derived from an EMBL/GenBank/DDBJ whole genome shotgun (WGS) entry which is preliminary data.</text>
</comment>
<evidence type="ECO:0000313" key="2">
    <source>
        <dbReference type="Proteomes" id="UP001186974"/>
    </source>
</evidence>
<organism evidence="1 2">
    <name type="scientific">Coniosporium uncinatum</name>
    <dbReference type="NCBI Taxonomy" id="93489"/>
    <lineage>
        <taxon>Eukaryota</taxon>
        <taxon>Fungi</taxon>
        <taxon>Dikarya</taxon>
        <taxon>Ascomycota</taxon>
        <taxon>Pezizomycotina</taxon>
        <taxon>Dothideomycetes</taxon>
        <taxon>Dothideomycetes incertae sedis</taxon>
        <taxon>Coniosporium</taxon>
    </lineage>
</organism>
<evidence type="ECO:0000313" key="1">
    <source>
        <dbReference type="EMBL" id="KAK3082334.1"/>
    </source>
</evidence>
<name>A0ACC3DZR3_9PEZI</name>
<sequence length="462" mass="51121">MSAKIPALVRDKVSERAKRTLDTVEKFVNEECIPADPIYNAQGSTFDDRTMKWSHPQILDDLKAKAQKLGLWNMFLAKGHYAEGAGFTNVEYGLMCERFGRSQTASEATNNSAPDTGNMEVLAKYGTAAQKEAWLKPLLAGEIRSCYVMTEPTASSENSACSDATNVSISIKRDRDSYVLNGQKWWISGAGHAHCKLYIVFGKTDPSAGRMGQHSIILVPADTPGITVTRFLSVFGFDDAPHGHAHLVFKDVRIPASNIVLGEGRGFEVMQGRMGPGRIHHAMRSIGAAEKALDWLLARANEPRKRPFGKPLNEQGVILDWIARSRTEIDAARLIVLNAAAKIDESSAKDALMEIAQCKTLVPNMALSVIDKAVQIYGAEGISQDTPLARMWAQVRTVRLADGPDEVHWEQLGKRENRRAMEVRERLQRQIEATDRLFGLYGMEGEKGPVRRIEVPLRAKLA</sequence>
<dbReference type="EMBL" id="JAWDJW010000001">
    <property type="protein sequence ID" value="KAK3082334.1"/>
    <property type="molecule type" value="Genomic_DNA"/>
</dbReference>
<reference evidence="1" key="1">
    <citation type="submission" date="2024-09" db="EMBL/GenBank/DDBJ databases">
        <title>Black Yeasts Isolated from many extreme environments.</title>
        <authorList>
            <person name="Coleine C."/>
            <person name="Stajich J.E."/>
            <person name="Selbmann L."/>
        </authorList>
    </citation>
    <scope>NUCLEOTIDE SEQUENCE</scope>
    <source>
        <strain evidence="1">CCFEE 5737</strain>
    </source>
</reference>
<gene>
    <name evidence="1" type="ORF">LTS18_004246</name>
</gene>